<accession>A0A0A0BGE8</accession>
<organism evidence="2 3">
    <name type="scientific">Methylophaga thiooxydans</name>
    <dbReference type="NCBI Taxonomy" id="392484"/>
    <lineage>
        <taxon>Bacteria</taxon>
        <taxon>Pseudomonadati</taxon>
        <taxon>Pseudomonadota</taxon>
        <taxon>Gammaproteobacteria</taxon>
        <taxon>Thiotrichales</taxon>
        <taxon>Piscirickettsiaceae</taxon>
        <taxon>Methylophaga</taxon>
    </lineage>
</organism>
<dbReference type="InterPro" id="IPR019099">
    <property type="entry name" value="Uncharacterised_PGPGW_TM"/>
</dbReference>
<proteinExistence type="predicted"/>
<reference evidence="2 3" key="1">
    <citation type="submission" date="2014-09" db="EMBL/GenBank/DDBJ databases">
        <authorList>
            <person name="Grob C."/>
            <person name="Taubert M."/>
            <person name="Howat A.M."/>
            <person name="Burns O.J."/>
            <person name="Dixon J.L."/>
            <person name="Chen Y."/>
            <person name="Murrell J.C."/>
        </authorList>
    </citation>
    <scope>NUCLEOTIDE SEQUENCE [LARGE SCALE GENOMIC DNA]</scope>
    <source>
        <strain evidence="2">L4</strain>
    </source>
</reference>
<keyword evidence="1" id="KW-1133">Transmembrane helix</keyword>
<evidence type="ECO:0000313" key="2">
    <source>
        <dbReference type="EMBL" id="KGM06169.1"/>
    </source>
</evidence>
<dbReference type="Proteomes" id="UP000029999">
    <property type="component" value="Unassembled WGS sequence"/>
</dbReference>
<dbReference type="RefSeq" id="WP_036314824.1">
    <property type="nucleotide sequence ID" value="NZ_JRQD01000005.1"/>
</dbReference>
<sequence>MDSFSLQALFNFIWGNDAILVALGFISLLSFIASLFLIPYFVVRIPVDYFAEKQRQPAPWAQQHLAIRWLVLIVKNLFGIVFIVLGLAMLVLPGQGLLTIFIGILLLNFPGKYRFERRLIRYPGIHRAIDWLRKRAGREPLIF</sequence>
<evidence type="ECO:0000313" key="3">
    <source>
        <dbReference type="Proteomes" id="UP000029999"/>
    </source>
</evidence>
<feature type="transmembrane region" description="Helical" evidence="1">
    <location>
        <begin position="20"/>
        <end position="45"/>
    </location>
</feature>
<dbReference type="STRING" id="392484.LP43_2042"/>
<keyword evidence="1" id="KW-0472">Membrane</keyword>
<feature type="transmembrane region" description="Helical" evidence="1">
    <location>
        <begin position="94"/>
        <end position="111"/>
    </location>
</feature>
<keyword evidence="1" id="KW-0812">Transmembrane</keyword>
<dbReference type="EMBL" id="JRQD01000005">
    <property type="protein sequence ID" value="KGM06169.1"/>
    <property type="molecule type" value="Genomic_DNA"/>
</dbReference>
<gene>
    <name evidence="2" type="ORF">LP43_2042</name>
</gene>
<evidence type="ECO:0000256" key="1">
    <source>
        <dbReference type="SAM" id="Phobius"/>
    </source>
</evidence>
<evidence type="ECO:0008006" key="4">
    <source>
        <dbReference type="Google" id="ProtNLM"/>
    </source>
</evidence>
<name>A0A0A0BGE8_9GAMM</name>
<dbReference type="AlphaFoldDB" id="A0A0A0BGE8"/>
<dbReference type="Pfam" id="PF09656">
    <property type="entry name" value="PGPGW"/>
    <property type="match status" value="1"/>
</dbReference>
<protein>
    <recommendedName>
        <fullName evidence="4">Transmembrane protein (PGPGW)</fullName>
    </recommendedName>
</protein>
<comment type="caution">
    <text evidence="2">The sequence shown here is derived from an EMBL/GenBank/DDBJ whole genome shotgun (WGS) entry which is preliminary data.</text>
</comment>
<feature type="transmembrane region" description="Helical" evidence="1">
    <location>
        <begin position="66"/>
        <end position="88"/>
    </location>
</feature>